<keyword evidence="3" id="KW-0560">Oxidoreductase</keyword>
<dbReference type="AlphaFoldDB" id="A0A423VGR2"/>
<protein>
    <submittedName>
        <fullName evidence="4">Uncharacterized protein</fullName>
    </submittedName>
</protein>
<dbReference type="PRINTS" id="PR00081">
    <property type="entry name" value="GDHRDH"/>
</dbReference>
<dbReference type="PANTHER" id="PTHR24320:SF236">
    <property type="entry name" value="SHORT-CHAIN DEHYDROGENASE-RELATED"/>
    <property type="match status" value="1"/>
</dbReference>
<dbReference type="Pfam" id="PF00106">
    <property type="entry name" value="adh_short"/>
    <property type="match status" value="1"/>
</dbReference>
<dbReference type="GO" id="GO:0016491">
    <property type="term" value="F:oxidoreductase activity"/>
    <property type="evidence" value="ECO:0007669"/>
    <property type="project" value="UniProtKB-KW"/>
</dbReference>
<dbReference type="Gene3D" id="3.40.50.720">
    <property type="entry name" value="NAD(P)-binding Rossmann-like Domain"/>
    <property type="match status" value="1"/>
</dbReference>
<evidence type="ECO:0000256" key="1">
    <source>
        <dbReference type="ARBA" id="ARBA00006484"/>
    </source>
</evidence>
<dbReference type="InterPro" id="IPR002347">
    <property type="entry name" value="SDR_fam"/>
</dbReference>
<dbReference type="InParanoid" id="A0A423VGR2"/>
<dbReference type="STRING" id="1230097.A0A423VGR2"/>
<comment type="caution">
    <text evidence="4">The sequence shown here is derived from an EMBL/GenBank/DDBJ whole genome shotgun (WGS) entry which is preliminary data.</text>
</comment>
<keyword evidence="5" id="KW-1185">Reference proteome</keyword>
<proteinExistence type="inferred from homology"/>
<evidence type="ECO:0000256" key="2">
    <source>
        <dbReference type="ARBA" id="ARBA00022857"/>
    </source>
</evidence>
<dbReference type="OrthoDB" id="191139at2759"/>
<evidence type="ECO:0000256" key="3">
    <source>
        <dbReference type="ARBA" id="ARBA00023002"/>
    </source>
</evidence>
<dbReference type="Proteomes" id="UP000285146">
    <property type="component" value="Unassembled WGS sequence"/>
</dbReference>
<sequence>MAPGPSFASFWAHFFPQKPKFTDKDLPDLHGKVYIVTGSNTGLGKEVARILYDKNAKVYIAARSEEKAKTAIEEIQKKTPSSKGSLVFLHLDLNDLEKTKAAAQEFLSKEDKLHVLFNNAGVMVTPAEPPPKTAQGYELSIGVNNVATFLFTKLLTPTLVATAKTEPPNTVRVVWLTSFGLELYAHEGVGLPTDNLDYHVPKPATDRYGLSKVGVWALGVEFARRYKGDGIVSVPINPGNLRTELARDQGLKLKLIAGLFCYPVPNGAFTALFAALSPSISTETDFTEKWVIPFGRIEPLRPDLPKAAKLEPEGGTGGAQKFWEWDEEQVKNYL</sequence>
<evidence type="ECO:0000313" key="5">
    <source>
        <dbReference type="Proteomes" id="UP000285146"/>
    </source>
</evidence>
<evidence type="ECO:0000313" key="4">
    <source>
        <dbReference type="EMBL" id="ROV90142.1"/>
    </source>
</evidence>
<keyword evidence="2" id="KW-0521">NADP</keyword>
<dbReference type="PANTHER" id="PTHR24320">
    <property type="entry name" value="RETINOL DEHYDROGENASE"/>
    <property type="match status" value="1"/>
</dbReference>
<gene>
    <name evidence="4" type="ORF">VPNG_09788</name>
</gene>
<dbReference type="SUPFAM" id="SSF51735">
    <property type="entry name" value="NAD(P)-binding Rossmann-fold domains"/>
    <property type="match status" value="1"/>
</dbReference>
<name>A0A423VGR2_9PEZI</name>
<organism evidence="4 5">
    <name type="scientific">Cytospora leucostoma</name>
    <dbReference type="NCBI Taxonomy" id="1230097"/>
    <lineage>
        <taxon>Eukaryota</taxon>
        <taxon>Fungi</taxon>
        <taxon>Dikarya</taxon>
        <taxon>Ascomycota</taxon>
        <taxon>Pezizomycotina</taxon>
        <taxon>Sordariomycetes</taxon>
        <taxon>Sordariomycetidae</taxon>
        <taxon>Diaporthales</taxon>
        <taxon>Cytosporaceae</taxon>
        <taxon>Cytospora</taxon>
    </lineage>
</organism>
<comment type="similarity">
    <text evidence="1">Belongs to the short-chain dehydrogenases/reductases (SDR) family.</text>
</comment>
<accession>A0A423VGR2</accession>
<reference evidence="4 5" key="1">
    <citation type="submission" date="2015-09" db="EMBL/GenBank/DDBJ databases">
        <title>Host preference determinants of Valsa canker pathogens revealed by comparative genomics.</title>
        <authorList>
            <person name="Yin Z."/>
            <person name="Huang L."/>
        </authorList>
    </citation>
    <scope>NUCLEOTIDE SEQUENCE [LARGE SCALE GENOMIC DNA]</scope>
    <source>
        <strain evidence="4 5">SXYLt</strain>
    </source>
</reference>
<dbReference type="EMBL" id="LKEB01000100">
    <property type="protein sequence ID" value="ROV90142.1"/>
    <property type="molecule type" value="Genomic_DNA"/>
</dbReference>
<dbReference type="InterPro" id="IPR036291">
    <property type="entry name" value="NAD(P)-bd_dom_sf"/>
</dbReference>